<organism evidence="12 13">
    <name type="scientific">Sediminicola luteus</name>
    <dbReference type="NCBI Taxonomy" id="319238"/>
    <lineage>
        <taxon>Bacteria</taxon>
        <taxon>Pseudomonadati</taxon>
        <taxon>Bacteroidota</taxon>
        <taxon>Flavobacteriia</taxon>
        <taxon>Flavobacteriales</taxon>
        <taxon>Flavobacteriaceae</taxon>
        <taxon>Sediminicola</taxon>
    </lineage>
</organism>
<evidence type="ECO:0000256" key="5">
    <source>
        <dbReference type="ARBA" id="ARBA00022723"/>
    </source>
</evidence>
<evidence type="ECO:0000256" key="2">
    <source>
        <dbReference type="ARBA" id="ARBA00016337"/>
    </source>
</evidence>
<reference evidence="12 13" key="1">
    <citation type="submission" date="2017-04" db="EMBL/GenBank/DDBJ databases">
        <title>A new member of the family Flavobacteriaceae isolated from ascidians.</title>
        <authorList>
            <person name="Chen L."/>
        </authorList>
    </citation>
    <scope>NUCLEOTIDE SEQUENCE [LARGE SCALE GENOMIC DNA]</scope>
    <source>
        <strain evidence="12 13">HQA918</strain>
    </source>
</reference>
<keyword evidence="5 10" id="KW-0479">Metal-binding</keyword>
<feature type="binding site" evidence="11">
    <location>
        <position position="284"/>
    </location>
    <ligand>
        <name>Mg(2+)</name>
        <dbReference type="ChEBI" id="CHEBI:18420"/>
    </ligand>
</feature>
<dbReference type="Gene3D" id="3.10.520.10">
    <property type="entry name" value="ApbE-like domains"/>
    <property type="match status" value="1"/>
</dbReference>
<dbReference type="SUPFAM" id="SSF143631">
    <property type="entry name" value="ApbE-like"/>
    <property type="match status" value="1"/>
</dbReference>
<gene>
    <name evidence="12" type="ORF">B7P33_08540</name>
</gene>
<evidence type="ECO:0000256" key="3">
    <source>
        <dbReference type="ARBA" id="ARBA00022630"/>
    </source>
</evidence>
<comment type="caution">
    <text evidence="12">The sequence shown here is derived from an EMBL/GenBank/DDBJ whole genome shotgun (WGS) entry which is preliminary data.</text>
</comment>
<dbReference type="PANTHER" id="PTHR30040">
    <property type="entry name" value="THIAMINE BIOSYNTHESIS LIPOPROTEIN APBE"/>
    <property type="match status" value="1"/>
</dbReference>
<keyword evidence="4 10" id="KW-0808">Transferase</keyword>
<dbReference type="EC" id="2.7.1.180" evidence="1 10"/>
<evidence type="ECO:0000256" key="10">
    <source>
        <dbReference type="PIRNR" id="PIRNR006268"/>
    </source>
</evidence>
<comment type="similarity">
    <text evidence="10">Belongs to the ApbE family.</text>
</comment>
<feature type="binding site" evidence="11">
    <location>
        <position position="172"/>
    </location>
    <ligand>
        <name>Mg(2+)</name>
        <dbReference type="ChEBI" id="CHEBI:18420"/>
    </ligand>
</feature>
<dbReference type="Pfam" id="PF02424">
    <property type="entry name" value="ApbE"/>
    <property type="match status" value="1"/>
</dbReference>
<evidence type="ECO:0000256" key="7">
    <source>
        <dbReference type="ARBA" id="ARBA00022842"/>
    </source>
</evidence>
<dbReference type="AlphaFoldDB" id="A0A2A4G8L6"/>
<dbReference type="InterPro" id="IPR003374">
    <property type="entry name" value="ApbE-like_sf"/>
</dbReference>
<evidence type="ECO:0000256" key="6">
    <source>
        <dbReference type="ARBA" id="ARBA00022827"/>
    </source>
</evidence>
<evidence type="ECO:0000256" key="4">
    <source>
        <dbReference type="ARBA" id="ARBA00022679"/>
    </source>
</evidence>
<proteinExistence type="inferred from homology"/>
<dbReference type="RefSeq" id="WP_097440459.1">
    <property type="nucleotide sequence ID" value="NZ_KZ300476.1"/>
</dbReference>
<evidence type="ECO:0000256" key="8">
    <source>
        <dbReference type="ARBA" id="ARBA00031306"/>
    </source>
</evidence>
<dbReference type="OrthoDB" id="9778595at2"/>
<evidence type="ECO:0000313" key="13">
    <source>
        <dbReference type="Proteomes" id="UP000219559"/>
    </source>
</evidence>
<evidence type="ECO:0000256" key="1">
    <source>
        <dbReference type="ARBA" id="ARBA00011955"/>
    </source>
</evidence>
<dbReference type="GO" id="GO:0016740">
    <property type="term" value="F:transferase activity"/>
    <property type="evidence" value="ECO:0007669"/>
    <property type="project" value="UniProtKB-UniRule"/>
</dbReference>
<dbReference type="Proteomes" id="UP000219559">
    <property type="component" value="Unassembled WGS sequence"/>
</dbReference>
<dbReference type="PANTHER" id="PTHR30040:SF2">
    <property type="entry name" value="FAD:PROTEIN FMN TRANSFERASE"/>
    <property type="match status" value="1"/>
</dbReference>
<evidence type="ECO:0000313" key="12">
    <source>
        <dbReference type="EMBL" id="PCE64336.1"/>
    </source>
</evidence>
<dbReference type="PIRSF" id="PIRSF006268">
    <property type="entry name" value="ApbE"/>
    <property type="match status" value="1"/>
</dbReference>
<accession>A0A2A4G8L6</accession>
<sequence>MRSHRFLFLLWFTLSVSGQQKIDTTVSQVVKLMGSRFEITVVAPSTELGTIYIEEAIAEIERVEALLSSWDRNSQTSEINRQAGKHPVQVDAELFDLIERAKQISKISDGAFDISYASMDKIWKFDGSMTHAPTDEAIRESVRLIDYQDIELNKDSLTVFLKKEGMKIGFGAIGKGYAADRAKALLVSKQVKGGIINASGDLTTWGTQASGKKWFVGITNPLKKDKVFTWMPVLESSVATSGNYEKFVTFKGKRYSHIIDPRTGYPTHGISSVTIFAKKAELCDALATAVFIMGKEAGMAMIEQLPGTEAIVVDTFNKIHQTRGITFSKNP</sequence>
<dbReference type="InterPro" id="IPR024932">
    <property type="entry name" value="ApbE"/>
</dbReference>
<comment type="cofactor">
    <cofactor evidence="11">
        <name>Mg(2+)</name>
        <dbReference type="ChEBI" id="CHEBI:18420"/>
    </cofactor>
    <cofactor evidence="11">
        <name>Mn(2+)</name>
        <dbReference type="ChEBI" id="CHEBI:29035"/>
    </cofactor>
    <text evidence="11">Magnesium. Can also use manganese.</text>
</comment>
<keyword evidence="13" id="KW-1185">Reference proteome</keyword>
<evidence type="ECO:0000256" key="11">
    <source>
        <dbReference type="PIRSR" id="PIRSR006268-2"/>
    </source>
</evidence>
<dbReference type="GO" id="GO:0046872">
    <property type="term" value="F:metal ion binding"/>
    <property type="evidence" value="ECO:0007669"/>
    <property type="project" value="UniProtKB-UniRule"/>
</dbReference>
<dbReference type="EMBL" id="NBWU01000003">
    <property type="protein sequence ID" value="PCE64336.1"/>
    <property type="molecule type" value="Genomic_DNA"/>
</dbReference>
<comment type="catalytic activity">
    <reaction evidence="9 10">
        <text>L-threonyl-[protein] + FAD = FMN-L-threonyl-[protein] + AMP + H(+)</text>
        <dbReference type="Rhea" id="RHEA:36847"/>
        <dbReference type="Rhea" id="RHEA-COMP:11060"/>
        <dbReference type="Rhea" id="RHEA-COMP:11061"/>
        <dbReference type="ChEBI" id="CHEBI:15378"/>
        <dbReference type="ChEBI" id="CHEBI:30013"/>
        <dbReference type="ChEBI" id="CHEBI:57692"/>
        <dbReference type="ChEBI" id="CHEBI:74257"/>
        <dbReference type="ChEBI" id="CHEBI:456215"/>
        <dbReference type="EC" id="2.7.1.180"/>
    </reaction>
</comment>
<keyword evidence="6 10" id="KW-0274">FAD</keyword>
<keyword evidence="7 10" id="KW-0460">Magnesium</keyword>
<feature type="binding site" evidence="11">
    <location>
        <position position="288"/>
    </location>
    <ligand>
        <name>Mg(2+)</name>
        <dbReference type="ChEBI" id="CHEBI:18420"/>
    </ligand>
</feature>
<keyword evidence="3 10" id="KW-0285">Flavoprotein</keyword>
<evidence type="ECO:0000256" key="9">
    <source>
        <dbReference type="ARBA" id="ARBA00048540"/>
    </source>
</evidence>
<name>A0A2A4G8L6_9FLAO</name>
<protein>
    <recommendedName>
        <fullName evidence="2 10">FAD:protein FMN transferase</fullName>
        <ecNumber evidence="1 10">2.7.1.180</ecNumber>
    </recommendedName>
    <alternativeName>
        <fullName evidence="8 10">Flavin transferase</fullName>
    </alternativeName>
</protein>